<dbReference type="Proteomes" id="UP000597762">
    <property type="component" value="Unassembled WGS sequence"/>
</dbReference>
<dbReference type="OrthoDB" id="6283907at2759"/>
<dbReference type="GO" id="GO:0030286">
    <property type="term" value="C:dynein complex"/>
    <property type="evidence" value="ECO:0007669"/>
    <property type="project" value="InterPro"/>
</dbReference>
<evidence type="ECO:0000313" key="1">
    <source>
        <dbReference type="EMBL" id="CAE1318737.1"/>
    </source>
</evidence>
<dbReference type="AlphaFoldDB" id="A0A812E8M6"/>
<name>A0A812E8M6_ACAPH</name>
<proteinExistence type="predicted"/>
<dbReference type="EMBL" id="CAHIKZ030005066">
    <property type="protein sequence ID" value="CAE1318737.1"/>
    <property type="molecule type" value="Genomic_DNA"/>
</dbReference>
<comment type="caution">
    <text evidence="1">The sequence shown here is derived from an EMBL/GenBank/DDBJ whole genome shotgun (WGS) entry which is preliminary data.</text>
</comment>
<keyword evidence="2" id="KW-1185">Reference proteome</keyword>
<reference evidence="1" key="1">
    <citation type="submission" date="2021-01" db="EMBL/GenBank/DDBJ databases">
        <authorList>
            <person name="Li R."/>
            <person name="Bekaert M."/>
        </authorList>
    </citation>
    <scope>NUCLEOTIDE SEQUENCE</scope>
    <source>
        <strain evidence="1">Farmed</strain>
    </source>
</reference>
<gene>
    <name evidence="1" type="ORF">SPHA_69194</name>
</gene>
<evidence type="ECO:0000313" key="2">
    <source>
        <dbReference type="Proteomes" id="UP000597762"/>
    </source>
</evidence>
<dbReference type="GO" id="GO:0007018">
    <property type="term" value="P:microtubule-based movement"/>
    <property type="evidence" value="ECO:0007669"/>
    <property type="project" value="InterPro"/>
</dbReference>
<dbReference type="PANTHER" id="PTHR45703:SF36">
    <property type="entry name" value="DYNEIN HEAVY CHAIN, CYTOPLASMIC"/>
    <property type="match status" value="1"/>
</dbReference>
<sequence>MKKSDAVHHDIYDSSEAIKKYIKQFLSANPQLIKDTPDVVKDLPFVSQSPEIFEDQLLEQVDLDKLQKTMPTKSEDDWGVATPDNIQRQHCKKFQISGEGFLGQYTPLFTSKLEEKLLNDPQYMKSIEHEVLMLSKAKKNLNKYLDSLRWLETIYKTCKYWTSESLSSFKNLPPQDIEQRLGELNAWGKKVREMDVTFITKNQLFSVDSIEIYDYLIPRLDSIYQQLLNYVLTESMNNSVLFCEKIHQMAKVLEGKPVDVKDFAEYVHIYKNSKISI</sequence>
<dbReference type="GO" id="GO:0045505">
    <property type="term" value="F:dynein intermediate chain binding"/>
    <property type="evidence" value="ECO:0007669"/>
    <property type="project" value="InterPro"/>
</dbReference>
<protein>
    <submittedName>
        <fullName evidence="1">DNAH</fullName>
    </submittedName>
</protein>
<organism evidence="1 2">
    <name type="scientific">Acanthosepion pharaonis</name>
    <name type="common">Pharaoh cuttlefish</name>
    <name type="synonym">Sepia pharaonis</name>
    <dbReference type="NCBI Taxonomy" id="158019"/>
    <lineage>
        <taxon>Eukaryota</taxon>
        <taxon>Metazoa</taxon>
        <taxon>Spiralia</taxon>
        <taxon>Lophotrochozoa</taxon>
        <taxon>Mollusca</taxon>
        <taxon>Cephalopoda</taxon>
        <taxon>Coleoidea</taxon>
        <taxon>Decapodiformes</taxon>
        <taxon>Sepiida</taxon>
        <taxon>Sepiina</taxon>
        <taxon>Sepiidae</taxon>
        <taxon>Acanthosepion</taxon>
    </lineage>
</organism>
<dbReference type="GO" id="GO:0051959">
    <property type="term" value="F:dynein light intermediate chain binding"/>
    <property type="evidence" value="ECO:0007669"/>
    <property type="project" value="InterPro"/>
</dbReference>
<accession>A0A812E8M6</accession>
<dbReference type="PANTHER" id="PTHR45703">
    <property type="entry name" value="DYNEIN HEAVY CHAIN"/>
    <property type="match status" value="1"/>
</dbReference>
<dbReference type="InterPro" id="IPR026983">
    <property type="entry name" value="DHC"/>
</dbReference>